<dbReference type="PROSITE" id="PS50977">
    <property type="entry name" value="HTH_TETR_2"/>
    <property type="match status" value="1"/>
</dbReference>
<dbReference type="SUPFAM" id="SSF48498">
    <property type="entry name" value="Tetracyclin repressor-like, C-terminal domain"/>
    <property type="match status" value="1"/>
</dbReference>
<dbReference type="PANTHER" id="PTHR30055:SF220">
    <property type="entry name" value="TETR-FAMILY REGULATORY PROTEIN"/>
    <property type="match status" value="1"/>
</dbReference>
<dbReference type="SUPFAM" id="SSF46689">
    <property type="entry name" value="Homeodomain-like"/>
    <property type="match status" value="1"/>
</dbReference>
<keyword evidence="2 4" id="KW-0238">DNA-binding</keyword>
<gene>
    <name evidence="6" type="ORF">B5D80_23335</name>
</gene>
<keyword evidence="3" id="KW-0804">Transcription</keyword>
<dbReference type="EMBL" id="MZMV01000045">
    <property type="protein sequence ID" value="OWV03259.1"/>
    <property type="molecule type" value="Genomic_DNA"/>
</dbReference>
<evidence type="ECO:0000256" key="2">
    <source>
        <dbReference type="ARBA" id="ARBA00023125"/>
    </source>
</evidence>
<organism evidence="6 7">
    <name type="scientific">Micromonospora wenchangensis</name>
    <dbReference type="NCBI Taxonomy" id="1185415"/>
    <lineage>
        <taxon>Bacteria</taxon>
        <taxon>Bacillati</taxon>
        <taxon>Actinomycetota</taxon>
        <taxon>Actinomycetes</taxon>
        <taxon>Micromonosporales</taxon>
        <taxon>Micromonosporaceae</taxon>
        <taxon>Micromonospora</taxon>
    </lineage>
</organism>
<dbReference type="InterPro" id="IPR025996">
    <property type="entry name" value="MT1864/Rv1816-like_C"/>
</dbReference>
<accession>A0A246RHD4</accession>
<name>A0A246RHD4_9ACTN</name>
<dbReference type="InterPro" id="IPR009057">
    <property type="entry name" value="Homeodomain-like_sf"/>
</dbReference>
<proteinExistence type="predicted"/>
<dbReference type="Gene3D" id="1.10.357.10">
    <property type="entry name" value="Tetracycline Repressor, domain 2"/>
    <property type="match status" value="1"/>
</dbReference>
<evidence type="ECO:0000256" key="1">
    <source>
        <dbReference type="ARBA" id="ARBA00023015"/>
    </source>
</evidence>
<protein>
    <submittedName>
        <fullName evidence="6">TetR family transcriptional regulator</fullName>
    </submittedName>
</protein>
<dbReference type="Pfam" id="PF00440">
    <property type="entry name" value="TetR_N"/>
    <property type="match status" value="1"/>
</dbReference>
<evidence type="ECO:0000256" key="3">
    <source>
        <dbReference type="ARBA" id="ARBA00023163"/>
    </source>
</evidence>
<dbReference type="GO" id="GO:0000976">
    <property type="term" value="F:transcription cis-regulatory region binding"/>
    <property type="evidence" value="ECO:0007669"/>
    <property type="project" value="TreeGrafter"/>
</dbReference>
<keyword evidence="1" id="KW-0805">Transcription regulation</keyword>
<feature type="DNA-binding region" description="H-T-H motif" evidence="4">
    <location>
        <begin position="33"/>
        <end position="52"/>
    </location>
</feature>
<dbReference type="AlphaFoldDB" id="A0A246RHD4"/>
<comment type="caution">
    <text evidence="6">The sequence shown here is derived from an EMBL/GenBank/DDBJ whole genome shotgun (WGS) entry which is preliminary data.</text>
</comment>
<dbReference type="PANTHER" id="PTHR30055">
    <property type="entry name" value="HTH-TYPE TRANSCRIPTIONAL REGULATOR RUTR"/>
    <property type="match status" value="1"/>
</dbReference>
<dbReference type="InterPro" id="IPR001647">
    <property type="entry name" value="HTH_TetR"/>
</dbReference>
<dbReference type="OrthoDB" id="3173376at2"/>
<evidence type="ECO:0000313" key="7">
    <source>
        <dbReference type="Proteomes" id="UP000197174"/>
    </source>
</evidence>
<dbReference type="GO" id="GO:0003700">
    <property type="term" value="F:DNA-binding transcription factor activity"/>
    <property type="evidence" value="ECO:0007669"/>
    <property type="project" value="TreeGrafter"/>
</dbReference>
<evidence type="ECO:0000259" key="5">
    <source>
        <dbReference type="PROSITE" id="PS50977"/>
    </source>
</evidence>
<evidence type="ECO:0000256" key="4">
    <source>
        <dbReference type="PROSITE-ProRule" id="PRU00335"/>
    </source>
</evidence>
<sequence>MTPVPAYHHGNLRSTLLAAAERSLRQHGAGQLSLRELARDAGVSHAAPRRHFADRQALLDALAEAGFARLHAELRAALAAAGADFAPRLHAMAAAYLRFATEDAALLELMFTGKHREGAEHLVAAAAGPFGLMHDLIAQGQAQGVLEPGPPDRAGIVLFATLQGIATLVNGNLVAPDLLDGITRTAVDQFIRGSRRP</sequence>
<dbReference type="RefSeq" id="WP_088646060.1">
    <property type="nucleotide sequence ID" value="NZ_CBDRBW010000003.1"/>
</dbReference>
<feature type="domain" description="HTH tetR-type" evidence="5">
    <location>
        <begin position="10"/>
        <end position="70"/>
    </location>
</feature>
<dbReference type="Pfam" id="PF13305">
    <property type="entry name" value="TetR_C_33"/>
    <property type="match status" value="1"/>
</dbReference>
<keyword evidence="7" id="KW-1185">Reference proteome</keyword>
<dbReference type="InterPro" id="IPR036271">
    <property type="entry name" value="Tet_transcr_reg_TetR-rel_C_sf"/>
</dbReference>
<dbReference type="Proteomes" id="UP000197174">
    <property type="component" value="Unassembled WGS sequence"/>
</dbReference>
<reference evidence="6 7" key="1">
    <citation type="submission" date="2017-03" db="EMBL/GenBank/DDBJ databases">
        <title>Whole genome sequence of Micromonospora wenchangensis, isolated from mangrove soil.</title>
        <authorList>
            <person name="Yang H."/>
        </authorList>
    </citation>
    <scope>NUCLEOTIDE SEQUENCE [LARGE SCALE GENOMIC DNA]</scope>
    <source>
        <strain evidence="6 7">CCTCC AA 2012002</strain>
    </source>
</reference>
<dbReference type="InterPro" id="IPR050109">
    <property type="entry name" value="HTH-type_TetR-like_transc_reg"/>
</dbReference>
<evidence type="ECO:0000313" key="6">
    <source>
        <dbReference type="EMBL" id="OWV03259.1"/>
    </source>
</evidence>